<protein>
    <submittedName>
        <fullName evidence="1">Uncharacterized protein</fullName>
    </submittedName>
</protein>
<proteinExistence type="predicted"/>
<name>A0A382TU90_9ZZZZ</name>
<sequence length="33" mass="3848">MYSVIFSKAIRRPLFIRAAHGQKQFLEMPIIKG</sequence>
<reference evidence="1" key="1">
    <citation type="submission" date="2018-05" db="EMBL/GenBank/DDBJ databases">
        <authorList>
            <person name="Lanie J.A."/>
            <person name="Ng W.-L."/>
            <person name="Kazmierczak K.M."/>
            <person name="Andrzejewski T.M."/>
            <person name="Davidsen T.M."/>
            <person name="Wayne K.J."/>
            <person name="Tettelin H."/>
            <person name="Glass J.I."/>
            <person name="Rusch D."/>
            <person name="Podicherti R."/>
            <person name="Tsui H.-C.T."/>
            <person name="Winkler M.E."/>
        </authorList>
    </citation>
    <scope>NUCLEOTIDE SEQUENCE</scope>
</reference>
<dbReference type="AlphaFoldDB" id="A0A382TU90"/>
<feature type="non-terminal residue" evidence="1">
    <location>
        <position position="33"/>
    </location>
</feature>
<accession>A0A382TU90</accession>
<dbReference type="EMBL" id="UINC01139212">
    <property type="protein sequence ID" value="SVD25624.1"/>
    <property type="molecule type" value="Genomic_DNA"/>
</dbReference>
<gene>
    <name evidence="1" type="ORF">METZ01_LOCUS378478</name>
</gene>
<organism evidence="1">
    <name type="scientific">marine metagenome</name>
    <dbReference type="NCBI Taxonomy" id="408172"/>
    <lineage>
        <taxon>unclassified sequences</taxon>
        <taxon>metagenomes</taxon>
        <taxon>ecological metagenomes</taxon>
    </lineage>
</organism>
<evidence type="ECO:0000313" key="1">
    <source>
        <dbReference type="EMBL" id="SVD25624.1"/>
    </source>
</evidence>